<feature type="compositionally biased region" description="Low complexity" evidence="1">
    <location>
        <begin position="167"/>
        <end position="236"/>
    </location>
</feature>
<evidence type="ECO:0000256" key="1">
    <source>
        <dbReference type="SAM" id="MobiDB-lite"/>
    </source>
</evidence>
<gene>
    <name evidence="3" type="ORF">SAMN05421867_108164</name>
</gene>
<dbReference type="Proteomes" id="UP000199012">
    <property type="component" value="Unassembled WGS sequence"/>
</dbReference>
<dbReference type="EMBL" id="FOKA01000008">
    <property type="protein sequence ID" value="SFB16610.1"/>
    <property type="molecule type" value="Genomic_DNA"/>
</dbReference>
<feature type="compositionally biased region" description="Gly residues" evidence="1">
    <location>
        <begin position="237"/>
        <end position="252"/>
    </location>
</feature>
<evidence type="ECO:0000313" key="4">
    <source>
        <dbReference type="Proteomes" id="UP000199012"/>
    </source>
</evidence>
<evidence type="ECO:0000256" key="2">
    <source>
        <dbReference type="SAM" id="Phobius"/>
    </source>
</evidence>
<reference evidence="3 4" key="1">
    <citation type="submission" date="2016-10" db="EMBL/GenBank/DDBJ databases">
        <authorList>
            <person name="de Groot N.N."/>
        </authorList>
    </citation>
    <scope>NUCLEOTIDE SEQUENCE [LARGE SCALE GENOMIC DNA]</scope>
    <source>
        <strain evidence="3 4">CGMCC 4.6945</strain>
    </source>
</reference>
<keyword evidence="2" id="KW-1133">Transmembrane helix</keyword>
<name>A0A1I0YW50_9CELL</name>
<sequence>MTLCASQRRSTSTFLPWAALSSARRYDTLYVRVVVPPGPARHVPRPVAYLSCAATRRCIVPADATGRVPSNSTDGPAVVAATLSRWGDAGVHGATTRWRPGPAEEARTFAVTVVLQDGAPQGGTATADLVWRVDPAAGPALPGPSPAPTAPGGAPPAPGGPTPPPARGTEGTPPAPAPGTDVPRASASSPAAAPAGPPSTTSPVPSPLASPDASPSASPTPSSMPSPTGSAAAAGAGSSGSGGGGLTGGSAGPAGDERVVARPGPLTLPAAVLATALGVAVRSPFPLGLVAVVLLFLLVQDTIDRRDPKLALAPLREEPPERFRPTTPVGRTS</sequence>
<dbReference type="AlphaFoldDB" id="A0A1I0YW50"/>
<evidence type="ECO:0000313" key="3">
    <source>
        <dbReference type="EMBL" id="SFB16610.1"/>
    </source>
</evidence>
<feature type="transmembrane region" description="Helical" evidence="2">
    <location>
        <begin position="272"/>
        <end position="299"/>
    </location>
</feature>
<keyword evidence="2" id="KW-0472">Membrane</keyword>
<keyword evidence="4" id="KW-1185">Reference proteome</keyword>
<feature type="region of interest" description="Disordered" evidence="1">
    <location>
        <begin position="135"/>
        <end position="260"/>
    </location>
</feature>
<proteinExistence type="predicted"/>
<accession>A0A1I0YW50</accession>
<dbReference type="STRING" id="988821.SAMN05421867_108164"/>
<keyword evidence="2" id="KW-0812">Transmembrane</keyword>
<protein>
    <submittedName>
        <fullName evidence="3">Uncharacterized protein</fullName>
    </submittedName>
</protein>
<organism evidence="3 4">
    <name type="scientific">Cellulomonas marina</name>
    <dbReference type="NCBI Taxonomy" id="988821"/>
    <lineage>
        <taxon>Bacteria</taxon>
        <taxon>Bacillati</taxon>
        <taxon>Actinomycetota</taxon>
        <taxon>Actinomycetes</taxon>
        <taxon>Micrococcales</taxon>
        <taxon>Cellulomonadaceae</taxon>
        <taxon>Cellulomonas</taxon>
    </lineage>
</organism>
<feature type="compositionally biased region" description="Pro residues" evidence="1">
    <location>
        <begin position="141"/>
        <end position="166"/>
    </location>
</feature>